<evidence type="ECO:0000256" key="1">
    <source>
        <dbReference type="ARBA" id="ARBA00022679"/>
    </source>
</evidence>
<dbReference type="Pfam" id="PF00534">
    <property type="entry name" value="Glycos_transf_1"/>
    <property type="match status" value="1"/>
</dbReference>
<feature type="domain" description="Glycosyl transferase family 1" evidence="2">
    <location>
        <begin position="219"/>
        <end position="393"/>
    </location>
</feature>
<evidence type="ECO:0000313" key="3">
    <source>
        <dbReference type="EMBL" id="QHT66796.1"/>
    </source>
</evidence>
<dbReference type="Proteomes" id="UP000480178">
    <property type="component" value="Chromosome"/>
</dbReference>
<dbReference type="InterPro" id="IPR001296">
    <property type="entry name" value="Glyco_trans_1"/>
</dbReference>
<name>A0A6C0GFM0_9BACT</name>
<organism evidence="3 4">
    <name type="scientific">Rhodocytophaga rosea</name>
    <dbReference type="NCBI Taxonomy" id="2704465"/>
    <lineage>
        <taxon>Bacteria</taxon>
        <taxon>Pseudomonadati</taxon>
        <taxon>Bacteroidota</taxon>
        <taxon>Cytophagia</taxon>
        <taxon>Cytophagales</taxon>
        <taxon>Rhodocytophagaceae</taxon>
        <taxon>Rhodocytophaga</taxon>
    </lineage>
</organism>
<sequence length="436" mass="50075">MAQTNLVLFYCGLRSGHFGQGAFVNSLLPYFKTKANTSITLIKTDCDGISAVFSYVEEGMNILAIPHLPNIPMLTGENHPVQKAYAQQIIGIIYPFLKDKPNLLFWVNSIDYLNVSYELKQVFTECKLMYVHHSFSWKYFINVPDRTFIQEWQTGNDGFHPKAFEMTRYQQEIALLSDITITVTNHARNFFIEVLHIPASKVVTIYNGMPVPTNKNESKQVLRKKYGFARNDKIVLFSGRVTKDKGIPDLLRAFSLLAGRMEKLKLVVMGAGHFSEFISMVNPHWSKIIYTGELPPEQVRDFYRLADIGVIPSLHEQCSFTAIEMRLHQLPLIVSGVDGLDELFTHEYDTLKLTIALHKNGMKYLDEKEFADHMERLITDKKLAKLLRRNSYNLGIKLYNRQRMWQKYDQALTTVLEKDKDMLVVSAGDCDLALNN</sequence>
<dbReference type="RefSeq" id="WP_162442849.1">
    <property type="nucleotide sequence ID" value="NZ_CP048222.1"/>
</dbReference>
<evidence type="ECO:0000313" key="4">
    <source>
        <dbReference type="Proteomes" id="UP000480178"/>
    </source>
</evidence>
<dbReference type="PANTHER" id="PTHR46401:SF2">
    <property type="entry name" value="GLYCOSYLTRANSFERASE WBBK-RELATED"/>
    <property type="match status" value="1"/>
</dbReference>
<evidence type="ECO:0000259" key="2">
    <source>
        <dbReference type="Pfam" id="PF00534"/>
    </source>
</evidence>
<dbReference type="PANTHER" id="PTHR46401">
    <property type="entry name" value="GLYCOSYLTRANSFERASE WBBK-RELATED"/>
    <property type="match status" value="1"/>
</dbReference>
<dbReference type="CDD" id="cd03801">
    <property type="entry name" value="GT4_PimA-like"/>
    <property type="match status" value="1"/>
</dbReference>
<dbReference type="SUPFAM" id="SSF53756">
    <property type="entry name" value="UDP-Glycosyltransferase/glycogen phosphorylase"/>
    <property type="match status" value="1"/>
</dbReference>
<gene>
    <name evidence="3" type="ORF">GXP67_09065</name>
</gene>
<dbReference type="GO" id="GO:0016757">
    <property type="term" value="F:glycosyltransferase activity"/>
    <property type="evidence" value="ECO:0007669"/>
    <property type="project" value="InterPro"/>
</dbReference>
<dbReference type="Gene3D" id="3.40.50.2000">
    <property type="entry name" value="Glycogen Phosphorylase B"/>
    <property type="match status" value="2"/>
</dbReference>
<keyword evidence="1 3" id="KW-0808">Transferase</keyword>
<reference evidence="3 4" key="1">
    <citation type="submission" date="2020-01" db="EMBL/GenBank/DDBJ databases">
        <authorList>
            <person name="Kim M.K."/>
        </authorList>
    </citation>
    <scope>NUCLEOTIDE SEQUENCE [LARGE SCALE GENOMIC DNA]</scope>
    <source>
        <strain evidence="3 4">172606-1</strain>
    </source>
</reference>
<proteinExistence type="predicted"/>
<keyword evidence="4" id="KW-1185">Reference proteome</keyword>
<protein>
    <submittedName>
        <fullName evidence="3">Glycosyltransferase</fullName>
    </submittedName>
</protein>
<accession>A0A6C0GFM0</accession>
<dbReference type="KEGG" id="rhoz:GXP67_09065"/>
<dbReference type="AlphaFoldDB" id="A0A6C0GFM0"/>
<dbReference type="EMBL" id="CP048222">
    <property type="protein sequence ID" value="QHT66796.1"/>
    <property type="molecule type" value="Genomic_DNA"/>
</dbReference>